<comment type="caution">
    <text evidence="8">The sequence shown here is derived from an EMBL/GenBank/DDBJ whole genome shotgun (WGS) entry which is preliminary data.</text>
</comment>
<feature type="domain" description="Protein kinase" evidence="7">
    <location>
        <begin position="25"/>
        <end position="301"/>
    </location>
</feature>
<dbReference type="PANTHER" id="PTHR27003:SF338">
    <property type="entry name" value="TYROSINE-PROTEIN KINASE, NON-RECEPTOR JAK_TYK2-RELATED"/>
    <property type="match status" value="1"/>
</dbReference>
<dbReference type="GO" id="GO:0005886">
    <property type="term" value="C:plasma membrane"/>
    <property type="evidence" value="ECO:0007669"/>
    <property type="project" value="TreeGrafter"/>
</dbReference>
<dbReference type="PROSITE" id="PS00107">
    <property type="entry name" value="PROTEIN_KINASE_ATP"/>
    <property type="match status" value="1"/>
</dbReference>
<dbReference type="InterPro" id="IPR000719">
    <property type="entry name" value="Prot_kinase_dom"/>
</dbReference>
<dbReference type="PROSITE" id="PS50011">
    <property type="entry name" value="PROTEIN_KINASE_DOM"/>
    <property type="match status" value="1"/>
</dbReference>
<dbReference type="SMART" id="SM00220">
    <property type="entry name" value="S_TKc"/>
    <property type="match status" value="1"/>
</dbReference>
<keyword evidence="9" id="KW-1185">Reference proteome</keyword>
<dbReference type="InterPro" id="IPR001245">
    <property type="entry name" value="Ser-Thr/Tyr_kinase_cat_dom"/>
</dbReference>
<dbReference type="Gene3D" id="3.30.200.20">
    <property type="entry name" value="Phosphorylase Kinase, domain 1"/>
    <property type="match status" value="1"/>
</dbReference>
<dbReference type="InterPro" id="IPR017441">
    <property type="entry name" value="Protein_kinase_ATP_BS"/>
</dbReference>
<dbReference type="GO" id="GO:0005524">
    <property type="term" value="F:ATP binding"/>
    <property type="evidence" value="ECO:0007669"/>
    <property type="project" value="UniProtKB-UniRule"/>
</dbReference>
<dbReference type="Proteomes" id="UP000245207">
    <property type="component" value="Unassembled WGS sequence"/>
</dbReference>
<dbReference type="Pfam" id="PF07714">
    <property type="entry name" value="PK_Tyr_Ser-Thr"/>
    <property type="match status" value="1"/>
</dbReference>
<evidence type="ECO:0000256" key="6">
    <source>
        <dbReference type="PROSITE-ProRule" id="PRU10141"/>
    </source>
</evidence>
<dbReference type="OrthoDB" id="1658195at2759"/>
<dbReference type="AlphaFoldDB" id="A0A2U1LEI7"/>
<evidence type="ECO:0000256" key="2">
    <source>
        <dbReference type="ARBA" id="ARBA00022679"/>
    </source>
</evidence>
<dbReference type="SUPFAM" id="SSF56112">
    <property type="entry name" value="Protein kinase-like (PK-like)"/>
    <property type="match status" value="1"/>
</dbReference>
<evidence type="ECO:0000256" key="3">
    <source>
        <dbReference type="ARBA" id="ARBA00022741"/>
    </source>
</evidence>
<dbReference type="GO" id="GO:0004714">
    <property type="term" value="F:transmembrane receptor protein tyrosine kinase activity"/>
    <property type="evidence" value="ECO:0007669"/>
    <property type="project" value="InterPro"/>
</dbReference>
<sequence>MAFFMKEFQHLKIPLKAIKAATKNFDERRVIGNGGFGKVYKGKLSHANRSKNMFAIKRLDPKYGQGDPEFYKEIRMLCCYRHENLISLLGFCNEEGEMILVYEYASRGSLDRLLSDVTLTWTQRIKICLDAAKGLSFLHDPNGTQQRVLHCDIKSANNLLDKNMIAKVSDFGLSKMGPAYQQYSHLITNPVGTPGYCDPLYMEAYQLTKESDVYSFGVVLFEVLCGRLCAEYSNGQLKVQHVPFWKKSCKQKELNKIIFRDLIPPMDPNSLEIFANIAYQCLHKSREERPPMSFVVEQLKISLEFQERPNHWPKKMPTYEVLVKDAITPPRHNHWPKKMPTYEGLVKDAVTPPRPNHWPKKMPTYEELVKDAVTPLIYESSEELKGRLSKGVLNGGKTVISYIAFDYIFEIFVESFK</sequence>
<keyword evidence="5 6" id="KW-0067">ATP-binding</keyword>
<name>A0A2U1LEI7_ARTAN</name>
<dbReference type="GO" id="GO:0009506">
    <property type="term" value="C:plasmodesma"/>
    <property type="evidence" value="ECO:0007669"/>
    <property type="project" value="TreeGrafter"/>
</dbReference>
<organism evidence="8 9">
    <name type="scientific">Artemisia annua</name>
    <name type="common">Sweet wormwood</name>
    <dbReference type="NCBI Taxonomy" id="35608"/>
    <lineage>
        <taxon>Eukaryota</taxon>
        <taxon>Viridiplantae</taxon>
        <taxon>Streptophyta</taxon>
        <taxon>Embryophyta</taxon>
        <taxon>Tracheophyta</taxon>
        <taxon>Spermatophyta</taxon>
        <taxon>Magnoliopsida</taxon>
        <taxon>eudicotyledons</taxon>
        <taxon>Gunneridae</taxon>
        <taxon>Pentapetalae</taxon>
        <taxon>asterids</taxon>
        <taxon>campanulids</taxon>
        <taxon>Asterales</taxon>
        <taxon>Asteraceae</taxon>
        <taxon>Asteroideae</taxon>
        <taxon>Anthemideae</taxon>
        <taxon>Artemisiinae</taxon>
        <taxon>Artemisia</taxon>
    </lineage>
</organism>
<feature type="binding site" evidence="6">
    <location>
        <position position="57"/>
    </location>
    <ligand>
        <name>ATP</name>
        <dbReference type="ChEBI" id="CHEBI:30616"/>
    </ligand>
</feature>
<evidence type="ECO:0000313" key="8">
    <source>
        <dbReference type="EMBL" id="PWA47417.1"/>
    </source>
</evidence>
<evidence type="ECO:0000256" key="4">
    <source>
        <dbReference type="ARBA" id="ARBA00022777"/>
    </source>
</evidence>
<reference evidence="8 9" key="1">
    <citation type="journal article" date="2018" name="Mol. Plant">
        <title>The genome of Artemisia annua provides insight into the evolution of Asteraceae family and artemisinin biosynthesis.</title>
        <authorList>
            <person name="Shen Q."/>
            <person name="Zhang L."/>
            <person name="Liao Z."/>
            <person name="Wang S."/>
            <person name="Yan T."/>
            <person name="Shi P."/>
            <person name="Liu M."/>
            <person name="Fu X."/>
            <person name="Pan Q."/>
            <person name="Wang Y."/>
            <person name="Lv Z."/>
            <person name="Lu X."/>
            <person name="Zhang F."/>
            <person name="Jiang W."/>
            <person name="Ma Y."/>
            <person name="Chen M."/>
            <person name="Hao X."/>
            <person name="Li L."/>
            <person name="Tang Y."/>
            <person name="Lv G."/>
            <person name="Zhou Y."/>
            <person name="Sun X."/>
            <person name="Brodelius P.E."/>
            <person name="Rose J.K.C."/>
            <person name="Tang K."/>
        </authorList>
    </citation>
    <scope>NUCLEOTIDE SEQUENCE [LARGE SCALE GENOMIC DNA]</scope>
    <source>
        <strain evidence="9">cv. Huhao1</strain>
        <tissue evidence="8">Leaf</tissue>
    </source>
</reference>
<evidence type="ECO:0000256" key="5">
    <source>
        <dbReference type="ARBA" id="ARBA00022840"/>
    </source>
</evidence>
<dbReference type="EMBL" id="PKPP01009821">
    <property type="protein sequence ID" value="PWA47417.1"/>
    <property type="molecule type" value="Genomic_DNA"/>
</dbReference>
<keyword evidence="3 6" id="KW-0547">Nucleotide-binding</keyword>
<dbReference type="InterPro" id="IPR045272">
    <property type="entry name" value="ANXUR1/2-like"/>
</dbReference>
<gene>
    <name evidence="8" type="ORF">CTI12_AA499620</name>
</gene>
<accession>A0A2U1LEI7</accession>
<evidence type="ECO:0000259" key="7">
    <source>
        <dbReference type="PROSITE" id="PS50011"/>
    </source>
</evidence>
<protein>
    <submittedName>
        <fullName evidence="8">Protein kinase-like domain-containing protein</fullName>
    </submittedName>
</protein>
<dbReference type="InterPro" id="IPR011009">
    <property type="entry name" value="Kinase-like_dom_sf"/>
</dbReference>
<dbReference type="FunFam" id="3.30.200.20:FF:000039">
    <property type="entry name" value="receptor-like protein kinase FERONIA"/>
    <property type="match status" value="1"/>
</dbReference>
<evidence type="ECO:0000313" key="9">
    <source>
        <dbReference type="Proteomes" id="UP000245207"/>
    </source>
</evidence>
<keyword evidence="4 8" id="KW-0418">Kinase</keyword>
<proteinExistence type="predicted"/>
<evidence type="ECO:0000256" key="1">
    <source>
        <dbReference type="ARBA" id="ARBA00022527"/>
    </source>
</evidence>
<dbReference type="PANTHER" id="PTHR27003">
    <property type="entry name" value="OS07G0166700 PROTEIN"/>
    <property type="match status" value="1"/>
</dbReference>
<dbReference type="Gene3D" id="1.10.510.10">
    <property type="entry name" value="Transferase(Phosphotransferase) domain 1"/>
    <property type="match status" value="1"/>
</dbReference>
<dbReference type="GO" id="GO:0004674">
    <property type="term" value="F:protein serine/threonine kinase activity"/>
    <property type="evidence" value="ECO:0007669"/>
    <property type="project" value="UniProtKB-KW"/>
</dbReference>
<keyword evidence="2" id="KW-0808">Transferase</keyword>
<keyword evidence="1" id="KW-0723">Serine/threonine-protein kinase</keyword>
<dbReference type="STRING" id="35608.A0A2U1LEI7"/>